<feature type="domain" description="FlgD/Vpr Ig-like" evidence="7">
    <location>
        <begin position="107"/>
        <end position="175"/>
    </location>
</feature>
<dbReference type="Pfam" id="PF13860">
    <property type="entry name" value="FlgD_ig"/>
    <property type="match status" value="1"/>
</dbReference>
<comment type="similarity">
    <text evidence="1 5">Belongs to the FlgD family.</text>
</comment>
<keyword evidence="8" id="KW-0969">Cilium</keyword>
<dbReference type="GO" id="GO:0044781">
    <property type="term" value="P:bacterial-type flagellum organization"/>
    <property type="evidence" value="ECO:0007669"/>
    <property type="project" value="UniProtKB-UniRule"/>
</dbReference>
<dbReference type="Proteomes" id="UP000446658">
    <property type="component" value="Unassembled WGS sequence"/>
</dbReference>
<organism evidence="8 9">
    <name type="scientific">Paludibacterium denitrificans</name>
    <dbReference type="NCBI Taxonomy" id="2675226"/>
    <lineage>
        <taxon>Bacteria</taxon>
        <taxon>Pseudomonadati</taxon>
        <taxon>Pseudomonadota</taxon>
        <taxon>Betaproteobacteria</taxon>
        <taxon>Neisseriales</taxon>
        <taxon>Chromobacteriaceae</taxon>
        <taxon>Paludibacterium</taxon>
    </lineage>
</organism>
<dbReference type="InterPro" id="IPR005648">
    <property type="entry name" value="FlgD"/>
</dbReference>
<reference evidence="8 9" key="1">
    <citation type="submission" date="2019-11" db="EMBL/GenBank/DDBJ databases">
        <title>Draft genome sequence of Paludibacterium sp. dN18-1.</title>
        <authorList>
            <person name="Im W.-T."/>
        </authorList>
    </citation>
    <scope>NUCLEOTIDE SEQUENCE [LARGE SCALE GENOMIC DNA]</scope>
    <source>
        <strain evidence="9">dN 18-1</strain>
    </source>
</reference>
<dbReference type="Pfam" id="PF03963">
    <property type="entry name" value="FlgD"/>
    <property type="match status" value="1"/>
</dbReference>
<gene>
    <name evidence="8" type="ORF">GKE73_05820</name>
</gene>
<evidence type="ECO:0000313" key="9">
    <source>
        <dbReference type="Proteomes" id="UP000446658"/>
    </source>
</evidence>
<keyword evidence="8" id="KW-0282">Flagellum</keyword>
<keyword evidence="3 5" id="KW-1005">Bacterial flagellum biogenesis</keyword>
<comment type="caution">
    <text evidence="8">The sequence shown here is derived from an EMBL/GenBank/DDBJ whole genome shotgun (WGS) entry which is preliminary data.</text>
</comment>
<dbReference type="Gene3D" id="2.60.40.4070">
    <property type="match status" value="1"/>
</dbReference>
<feature type="compositionally biased region" description="Low complexity" evidence="6">
    <location>
        <begin position="1"/>
        <end position="20"/>
    </location>
</feature>
<feature type="region of interest" description="Disordered" evidence="6">
    <location>
        <begin position="1"/>
        <end position="27"/>
    </location>
</feature>
<protein>
    <recommendedName>
        <fullName evidence="2 5">Basal-body rod modification protein FlgD</fullName>
    </recommendedName>
</protein>
<evidence type="ECO:0000256" key="1">
    <source>
        <dbReference type="ARBA" id="ARBA00010577"/>
    </source>
</evidence>
<evidence type="ECO:0000256" key="4">
    <source>
        <dbReference type="ARBA" id="ARBA00024746"/>
    </source>
</evidence>
<evidence type="ECO:0000256" key="5">
    <source>
        <dbReference type="RuleBase" id="RU362076"/>
    </source>
</evidence>
<dbReference type="RefSeq" id="WP_230369555.1">
    <property type="nucleotide sequence ID" value="NZ_WLYX01000001.1"/>
</dbReference>
<evidence type="ECO:0000256" key="6">
    <source>
        <dbReference type="SAM" id="MobiDB-lite"/>
    </source>
</evidence>
<dbReference type="Gene3D" id="2.30.30.910">
    <property type="match status" value="1"/>
</dbReference>
<evidence type="ECO:0000256" key="3">
    <source>
        <dbReference type="ARBA" id="ARBA00022795"/>
    </source>
</evidence>
<name>A0A844GDA4_9NEIS</name>
<comment type="function">
    <text evidence="4 5">Required for flagellar hook formation. May act as a scaffolding protein.</text>
</comment>
<proteinExistence type="inferred from homology"/>
<keyword evidence="9" id="KW-1185">Reference proteome</keyword>
<dbReference type="EMBL" id="WLYX01000001">
    <property type="protein sequence ID" value="MTD32907.1"/>
    <property type="molecule type" value="Genomic_DNA"/>
</dbReference>
<evidence type="ECO:0000256" key="2">
    <source>
        <dbReference type="ARBA" id="ARBA00016013"/>
    </source>
</evidence>
<accession>A0A844GDA4</accession>
<keyword evidence="8" id="KW-0966">Cell projection</keyword>
<evidence type="ECO:0000313" key="8">
    <source>
        <dbReference type="EMBL" id="MTD32907.1"/>
    </source>
</evidence>
<evidence type="ECO:0000259" key="7">
    <source>
        <dbReference type="Pfam" id="PF13860"/>
    </source>
</evidence>
<dbReference type="AlphaFoldDB" id="A0A844GDA4"/>
<sequence>MQTTLNTTTNGSSSPTTSANPVSTAADGSNLSDMFTKLLVAQIQHQDPLQPTDPSQFVNQLTQLSQVEALQKMASLSGNTAASLASLQAQSLGAQVGSNIMVKTQTLELSDQTVHGGFALSSGSANTAIVLTGLDGVRHTVDIGPQAAGSVQFSLDPAKLGLAPGHYSVAISTDSGLSPDVEVLGQLQGVRVGANNTTQLSVSGVGVVDASAITQFNGRSAV</sequence>
<dbReference type="InterPro" id="IPR025965">
    <property type="entry name" value="FlgD/Vpr_Ig-like"/>
</dbReference>